<keyword evidence="1 3" id="KW-0326">Glycosidase</keyword>
<dbReference type="SUPFAM" id="SSF51445">
    <property type="entry name" value="(Trans)glycosidases"/>
    <property type="match status" value="1"/>
</dbReference>
<dbReference type="Pfam" id="PF00232">
    <property type="entry name" value="Glyco_hydro_1"/>
    <property type="match status" value="1"/>
</dbReference>
<organism evidence="3 4">
    <name type="scientific">Thermoanaerobacter pentosaceus</name>
    <dbReference type="NCBI Taxonomy" id="694059"/>
    <lineage>
        <taxon>Bacteria</taxon>
        <taxon>Bacillati</taxon>
        <taxon>Bacillota</taxon>
        <taxon>Clostridia</taxon>
        <taxon>Thermoanaerobacterales</taxon>
        <taxon>Thermoanaerobacteraceae</taxon>
        <taxon>Thermoanaerobacter</taxon>
    </lineage>
</organism>
<protein>
    <submittedName>
        <fullName evidence="3">6-phospho-beta-glucosidase</fullName>
        <ecNumber evidence="3">3.2.1.86</ecNumber>
    </submittedName>
</protein>
<evidence type="ECO:0000256" key="1">
    <source>
        <dbReference type="ARBA" id="ARBA00023295"/>
    </source>
</evidence>
<evidence type="ECO:0000313" key="3">
    <source>
        <dbReference type="EMBL" id="MDP9749758.1"/>
    </source>
</evidence>
<dbReference type="InterPro" id="IPR017853">
    <property type="entry name" value="GH"/>
</dbReference>
<evidence type="ECO:0000256" key="2">
    <source>
        <dbReference type="RuleBase" id="RU003690"/>
    </source>
</evidence>
<dbReference type="PROSITE" id="PS00653">
    <property type="entry name" value="GLYCOSYL_HYDROL_F1_2"/>
    <property type="match status" value="1"/>
</dbReference>
<dbReference type="RefSeq" id="WP_307680731.1">
    <property type="nucleotide sequence ID" value="NZ_JAURUP010000002.1"/>
</dbReference>
<keyword evidence="4" id="KW-1185">Reference proteome</keyword>
<proteinExistence type="inferred from homology"/>
<dbReference type="PANTHER" id="PTHR10353">
    <property type="entry name" value="GLYCOSYL HYDROLASE"/>
    <property type="match status" value="1"/>
</dbReference>
<reference evidence="3 4" key="1">
    <citation type="submission" date="2023-07" db="EMBL/GenBank/DDBJ databases">
        <title>Genomic Encyclopedia of Type Strains, Phase IV (KMG-IV): sequencing the most valuable type-strain genomes for metagenomic binning, comparative biology and taxonomic classification.</title>
        <authorList>
            <person name="Goeker M."/>
        </authorList>
    </citation>
    <scope>NUCLEOTIDE SEQUENCE [LARGE SCALE GENOMIC DNA]</scope>
    <source>
        <strain evidence="3 4">DSM 25963</strain>
    </source>
</reference>
<comment type="caution">
    <text evidence="3">The sequence shown here is derived from an EMBL/GenBank/DDBJ whole genome shotgun (WGS) entry which is preliminary data.</text>
</comment>
<keyword evidence="3" id="KW-0378">Hydrolase</keyword>
<comment type="similarity">
    <text evidence="2">Belongs to the glycosyl hydrolase 1 family.</text>
</comment>
<dbReference type="InterPro" id="IPR033132">
    <property type="entry name" value="GH_1_N_CS"/>
</dbReference>
<dbReference type="PRINTS" id="PR00131">
    <property type="entry name" value="GLHYDRLASE1"/>
</dbReference>
<dbReference type="EMBL" id="JAURUP010000002">
    <property type="protein sequence ID" value="MDP9749758.1"/>
    <property type="molecule type" value="Genomic_DNA"/>
</dbReference>
<dbReference type="PANTHER" id="PTHR10353:SF122">
    <property type="entry name" value="6-PHOSPHO-BETA-GLUCOSIDASE ASCB-RELATED"/>
    <property type="match status" value="1"/>
</dbReference>
<evidence type="ECO:0000313" key="4">
    <source>
        <dbReference type="Proteomes" id="UP001223886"/>
    </source>
</evidence>
<dbReference type="Gene3D" id="3.20.20.80">
    <property type="entry name" value="Glycosidases"/>
    <property type="match status" value="1"/>
</dbReference>
<name>A0ABT9M0W8_9THEO</name>
<accession>A0ABT9M0W8</accession>
<sequence length="486" mass="56188">MERSTGFPKITGFPKGFLWGGAIAANQAEGAYDIGGKGMCAADIHAYNPNIDRKTLRNREVSLAEIEFALKDKENYYPKRYGIDFYHKYKEDLALMAETGMNCFRTSINWARIFPNGDESEPNEDGLKFYDDLLDEIRKNGMEPIITLSHYEMPINLSVKYSGWYNREIIDFFTRYCEVCFRRYKDKVKYWILINQINLISSESFNALGIPSDAVENLEQAKYQGIHHQFVACAKATKIGHEINPEFKIGMMLLHNTAYPATCKPEDVLTTMKKNQMRQYFFGDVLLRGKYPRYSWRFFNDRNIIINMEPGDEDIIAENTADFMAISYYYTRIDSAENSADLYDTSKNPYLKSSIWGWDIDPIGLRIALNEYYDRYEKPILIAENGLGALDKVEDDGSIHDDYRINYLKKHIEQVREAVKDGVEVIGYCLWSPIDIVSCSTAEMSKRYGLIYVDLDDLGRGTGKRIKKDSFEWYKRVIASNGENLD</sequence>
<gene>
    <name evidence="3" type="ORF">J2S24_000222</name>
</gene>
<dbReference type="GO" id="GO:0008706">
    <property type="term" value="F:6-phospho-beta-glucosidase activity"/>
    <property type="evidence" value="ECO:0007669"/>
    <property type="project" value="UniProtKB-EC"/>
</dbReference>
<dbReference type="Proteomes" id="UP001223886">
    <property type="component" value="Unassembled WGS sequence"/>
</dbReference>
<dbReference type="EC" id="3.2.1.86" evidence="3"/>
<dbReference type="InterPro" id="IPR001360">
    <property type="entry name" value="Glyco_hydro_1"/>
</dbReference>